<name>A0A2U8GI45_PEDDU</name>
<sequence>MFGSALRFFFDASFASLASAEPMRRLLSLLLVPRSRKHFSEAEEEVKSLRRARSRAKKRRQGSGRFLLLRSRFSSVTLRRSRGAPKSQGTPSEDSRLNRRSEEPREAKKRTKAKKQKSQNNKVPKLYINDGTQLE</sequence>
<dbReference type="EMBL" id="MF276979">
    <property type="protein sequence ID" value="AWI68347.1"/>
    <property type="molecule type" value="Genomic_DNA"/>
</dbReference>
<accession>A0A2U8GI45</accession>
<organism evidence="2">
    <name type="scientific">Pediastrum duplex</name>
    <name type="common">Green alga</name>
    <dbReference type="NCBI Taxonomy" id="3105"/>
    <lineage>
        <taxon>Eukaryota</taxon>
        <taxon>Viridiplantae</taxon>
        <taxon>Chlorophyta</taxon>
        <taxon>core chlorophytes</taxon>
        <taxon>Chlorophyceae</taxon>
        <taxon>CS clade</taxon>
        <taxon>Sphaeropleales</taxon>
        <taxon>Hydrodictyaceae</taxon>
        <taxon>Pediastrum</taxon>
    </lineage>
</organism>
<evidence type="ECO:0000313" key="2">
    <source>
        <dbReference type="EMBL" id="AWI68347.1"/>
    </source>
</evidence>
<dbReference type="AlphaFoldDB" id="A0A2U8GI45"/>
<feature type="compositionally biased region" description="Basic and acidic residues" evidence="1">
    <location>
        <begin position="93"/>
        <end position="106"/>
    </location>
</feature>
<evidence type="ECO:0000256" key="1">
    <source>
        <dbReference type="SAM" id="MobiDB-lite"/>
    </source>
</evidence>
<proteinExistence type="predicted"/>
<reference evidence="2" key="1">
    <citation type="journal article" date="2018" name="Am. J. Bot.">
        <title>Organellar phylogenomics inform systematics in the green algal family Hydrodictyaceae (Chlorophyceae) and provide clues to the complex evolutionary history of plastid genomes in the green algal tree of life.</title>
        <authorList>
            <person name="McManus H.A."/>
            <person name="Fucikova K."/>
            <person name="Lewis P.O."/>
            <person name="Lewis L.A."/>
            <person name="Karol K.G."/>
        </authorList>
    </citation>
    <scope>NUCLEOTIDE SEQUENCE</scope>
</reference>
<keyword evidence="2" id="KW-0150">Chloroplast</keyword>
<feature type="compositionally biased region" description="Basic and acidic residues" evidence="1">
    <location>
        <begin position="38"/>
        <end position="48"/>
    </location>
</feature>
<feature type="region of interest" description="Disordered" evidence="1">
    <location>
        <begin position="38"/>
        <end position="64"/>
    </location>
</feature>
<feature type="region of interest" description="Disordered" evidence="1">
    <location>
        <begin position="77"/>
        <end position="135"/>
    </location>
</feature>
<geneLocation type="chloroplast" evidence="2"/>
<feature type="compositionally biased region" description="Basic residues" evidence="1">
    <location>
        <begin position="49"/>
        <end position="62"/>
    </location>
</feature>
<feature type="compositionally biased region" description="Basic residues" evidence="1">
    <location>
        <begin position="107"/>
        <end position="117"/>
    </location>
</feature>
<protein>
    <submittedName>
        <fullName evidence="2">Uncharacterized protein</fullName>
    </submittedName>
</protein>
<keyword evidence="2" id="KW-0934">Plastid</keyword>